<accession>A0A6I6N8A3</accession>
<dbReference type="EMBL" id="CP047020">
    <property type="protein sequence ID" value="QHA07754.1"/>
    <property type="molecule type" value="Genomic_DNA"/>
</dbReference>
<name>A0A6I6N8A3_9ACTN</name>
<dbReference type="Proteomes" id="UP000436138">
    <property type="component" value="Chromosome"/>
</dbReference>
<dbReference type="AlphaFoldDB" id="A0A6I6N8A3"/>
<feature type="compositionally biased region" description="Basic and acidic residues" evidence="1">
    <location>
        <begin position="15"/>
        <end position="24"/>
    </location>
</feature>
<proteinExistence type="predicted"/>
<gene>
    <name evidence="2" type="ORF">GQF42_34570</name>
</gene>
<organism evidence="2 3">
    <name type="scientific">Streptomyces broussonetiae</name>
    <dbReference type="NCBI Taxonomy" id="2686304"/>
    <lineage>
        <taxon>Bacteria</taxon>
        <taxon>Bacillati</taxon>
        <taxon>Actinomycetota</taxon>
        <taxon>Actinomycetes</taxon>
        <taxon>Kitasatosporales</taxon>
        <taxon>Streptomycetaceae</taxon>
        <taxon>Streptomyces</taxon>
    </lineage>
</organism>
<sequence>MRTACLAARARLMEEPVDERRPDRPVPPTAGTAATGAVVHLPATAIEEGRSLSSTTASWPTPPTV</sequence>
<feature type="region of interest" description="Disordered" evidence="1">
    <location>
        <begin position="46"/>
        <end position="65"/>
    </location>
</feature>
<feature type="region of interest" description="Disordered" evidence="1">
    <location>
        <begin position="15"/>
        <end position="36"/>
    </location>
</feature>
<protein>
    <submittedName>
        <fullName evidence="2">Uncharacterized protein</fullName>
    </submittedName>
</protein>
<dbReference type="KEGG" id="sbro:GQF42_34570"/>
<evidence type="ECO:0000256" key="1">
    <source>
        <dbReference type="SAM" id="MobiDB-lite"/>
    </source>
</evidence>
<evidence type="ECO:0000313" key="2">
    <source>
        <dbReference type="EMBL" id="QHA07754.1"/>
    </source>
</evidence>
<dbReference type="RefSeq" id="WP_158926540.1">
    <property type="nucleotide sequence ID" value="NZ_CP047020.1"/>
</dbReference>
<reference evidence="2 3" key="1">
    <citation type="submission" date="2019-12" db="EMBL/GenBank/DDBJ databases">
        <title>Streptomyces sp. strain T44 isolated from rhizosphere soil of Broussonetia papyrifera.</title>
        <authorList>
            <person name="Mo P."/>
        </authorList>
    </citation>
    <scope>NUCLEOTIDE SEQUENCE [LARGE SCALE GENOMIC DNA]</scope>
    <source>
        <strain evidence="2 3">T44</strain>
    </source>
</reference>
<keyword evidence="3" id="KW-1185">Reference proteome</keyword>
<evidence type="ECO:0000313" key="3">
    <source>
        <dbReference type="Proteomes" id="UP000436138"/>
    </source>
</evidence>